<feature type="region of interest" description="Disordered" evidence="1">
    <location>
        <begin position="1"/>
        <end position="150"/>
    </location>
</feature>
<dbReference type="Proteomes" id="UP001328107">
    <property type="component" value="Unassembled WGS sequence"/>
</dbReference>
<proteinExistence type="predicted"/>
<feature type="compositionally biased region" description="Basic and acidic residues" evidence="1">
    <location>
        <begin position="205"/>
        <end position="225"/>
    </location>
</feature>
<feature type="compositionally biased region" description="Basic and acidic residues" evidence="1">
    <location>
        <begin position="255"/>
        <end position="277"/>
    </location>
</feature>
<feature type="compositionally biased region" description="Basic and acidic residues" evidence="1">
    <location>
        <begin position="234"/>
        <end position="243"/>
    </location>
</feature>
<gene>
    <name evidence="2" type="ORF">PMAYCL1PPCAC_23093</name>
</gene>
<accession>A0AAN5CY01</accession>
<organism evidence="2 3">
    <name type="scientific">Pristionchus mayeri</name>
    <dbReference type="NCBI Taxonomy" id="1317129"/>
    <lineage>
        <taxon>Eukaryota</taxon>
        <taxon>Metazoa</taxon>
        <taxon>Ecdysozoa</taxon>
        <taxon>Nematoda</taxon>
        <taxon>Chromadorea</taxon>
        <taxon>Rhabditida</taxon>
        <taxon>Rhabditina</taxon>
        <taxon>Diplogasteromorpha</taxon>
        <taxon>Diplogasteroidea</taxon>
        <taxon>Neodiplogasteridae</taxon>
        <taxon>Pristionchus</taxon>
    </lineage>
</organism>
<keyword evidence="3" id="KW-1185">Reference proteome</keyword>
<feature type="non-terminal residue" evidence="2">
    <location>
        <position position="412"/>
    </location>
</feature>
<evidence type="ECO:0000313" key="2">
    <source>
        <dbReference type="EMBL" id="GMR52898.1"/>
    </source>
</evidence>
<evidence type="ECO:0000256" key="1">
    <source>
        <dbReference type="SAM" id="MobiDB-lite"/>
    </source>
</evidence>
<feature type="compositionally biased region" description="Basic and acidic residues" evidence="1">
    <location>
        <begin position="89"/>
        <end position="100"/>
    </location>
</feature>
<comment type="caution">
    <text evidence="2">The sequence shown here is derived from an EMBL/GenBank/DDBJ whole genome shotgun (WGS) entry which is preliminary data.</text>
</comment>
<feature type="compositionally biased region" description="Basic and acidic residues" evidence="1">
    <location>
        <begin position="124"/>
        <end position="149"/>
    </location>
</feature>
<feature type="compositionally biased region" description="Basic and acidic residues" evidence="1">
    <location>
        <begin position="50"/>
        <end position="59"/>
    </location>
</feature>
<dbReference type="AlphaFoldDB" id="A0AAN5CY01"/>
<reference evidence="3" key="1">
    <citation type="submission" date="2022-10" db="EMBL/GenBank/DDBJ databases">
        <title>Genome assembly of Pristionchus species.</title>
        <authorList>
            <person name="Yoshida K."/>
            <person name="Sommer R.J."/>
        </authorList>
    </citation>
    <scope>NUCLEOTIDE SEQUENCE [LARGE SCALE GENOMIC DNA]</scope>
    <source>
        <strain evidence="3">RS5460</strain>
    </source>
</reference>
<feature type="compositionally biased region" description="Basic and acidic residues" evidence="1">
    <location>
        <begin position="339"/>
        <end position="353"/>
    </location>
</feature>
<feature type="non-terminal residue" evidence="2">
    <location>
        <position position="1"/>
    </location>
</feature>
<feature type="region of interest" description="Disordered" evidence="1">
    <location>
        <begin position="205"/>
        <end position="412"/>
    </location>
</feature>
<evidence type="ECO:0000313" key="3">
    <source>
        <dbReference type="Proteomes" id="UP001328107"/>
    </source>
</evidence>
<feature type="compositionally biased region" description="Basic and acidic residues" evidence="1">
    <location>
        <begin position="366"/>
        <end position="396"/>
    </location>
</feature>
<protein>
    <submittedName>
        <fullName evidence="2">Uncharacterized protein</fullName>
    </submittedName>
</protein>
<feature type="compositionally biased region" description="Polar residues" evidence="1">
    <location>
        <begin position="36"/>
        <end position="49"/>
    </location>
</feature>
<feature type="compositionally biased region" description="Polar residues" evidence="1">
    <location>
        <begin position="317"/>
        <end position="331"/>
    </location>
</feature>
<name>A0AAN5CY01_9BILA</name>
<feature type="compositionally biased region" description="Low complexity" evidence="1">
    <location>
        <begin position="245"/>
        <end position="254"/>
    </location>
</feature>
<feature type="compositionally biased region" description="Polar residues" evidence="1">
    <location>
        <begin position="402"/>
        <end position="412"/>
    </location>
</feature>
<dbReference type="EMBL" id="BTRK01000005">
    <property type="protein sequence ID" value="GMR52898.1"/>
    <property type="molecule type" value="Genomic_DNA"/>
</dbReference>
<sequence length="412" mass="46659">DTISVDRFMASPDWPNWEFKDGRKRMTLPIVDARGDSSTPRPSRLNSTESARKKTKSDGENVPSSISASSHQRRVYSKDGGGGWLSKESTQREIRLRRSMENQSETILDTVPEKKSTVAGRSSIDMKKRSETSKDAIEQTKKEDKKAKENLSTLLETVPDEKSTVGRRSSIDMKRSEILSSGLKHVKSFDNSATETAFILPDTVPEKKSTVGRRPSIDMKRKSETPFRSLENVKNGEKSEKKKLLNLPEPLSELMLERDASGRKEREVKKRREDLNERSLVPAPRANAEFNIVDGVGESTTPRPPRPRKQSFFFPSKNRTGSLQRRASLDSTVPPERSTVNRRDEIDRVERSSVARTTSVSPFGATREEWIKPVRLKERKGREEEGKAKAMRRSTDGDVTGNWITPSLQDFR</sequence>